<keyword evidence="4" id="KW-1185">Reference proteome</keyword>
<dbReference type="PANTHER" id="PTHR28627:SF1">
    <property type="entry name" value="CYTOCHROME C OXIDASE ASSEMBLY FACTOR 5"/>
    <property type="match status" value="1"/>
</dbReference>
<reference evidence="3 4" key="1">
    <citation type="submission" date="2020-05" db="EMBL/GenBank/DDBJ databases">
        <title>Identification and distribution of gene clusters putatively required for synthesis of sphingolipid metabolism inhibitors in phylogenetically diverse species of the filamentous fungus Fusarium.</title>
        <authorList>
            <person name="Kim H.-S."/>
            <person name="Busman M."/>
            <person name="Brown D.W."/>
            <person name="Divon H."/>
            <person name="Uhlig S."/>
            <person name="Proctor R.H."/>
        </authorList>
    </citation>
    <scope>NUCLEOTIDE SEQUENCE [LARGE SCALE GENOMIC DNA]</scope>
    <source>
        <strain evidence="3 4">NRRL 13617</strain>
    </source>
</reference>
<name>A0A8H5K6Y3_9HYPO</name>
<dbReference type="Pfam" id="PF10203">
    <property type="entry name" value="Pet191_N"/>
    <property type="match status" value="1"/>
</dbReference>
<sequence length="637" mass="70320">MNQPQSPPSQASSHFQLEPIPAAILVDKEVKRRDALALLGACKTGCKVIDDEVMLGGFERGSVVGISAEDEELGVQLGLQTLAHSLCEGTVTSGLLITPRPASIMLAGLRDAVKSELEAKRCTKDTIKVKLRQCLERVMLSCVFDMDGLWEALADLDCELVEEKDGAVQDQGVTNIRQDDTTYQFNEIQDSQDDDDEAFSPIHQASQPLAEEPRNKTQQHPDVIVITHFSSLLTGLFFRREKSAAHAALQLLNSHLRDLSRNLSSKPLILLLNSTSAVSSGPALVTATAASPAKHSQVDPTLRSIFNPPPLTGYSARRTKPNFGLIFTQLLDLHLLCTKVPKTRQDAEGAVGQLPGDEIELVWIVEVLLDELGVWEGHTGPRSGREQRWAAVKVEKGRIGQAIDDKEPEAKIPDISDLYEVQSWAGLRCPGGFGDMNYSILDSMSKAGSMMLCYVKLEHIRFISDAQPANHISTAKRPLLKPHRGLTLKLHDLSRGAIAKAFPTKMPSSCKELREALAQCLQESDCVMVERNSAADCLREPLVNTLPLKCRQLKKGFGECKRGMVDMRKRFRGNMPVAYRTMEQAEEGQGYQLYAGRPAFAGGVKKTDGNEPIPQDWREVENEKWKAEQAAMEQQKK</sequence>
<evidence type="ECO:0000256" key="2">
    <source>
        <dbReference type="ARBA" id="ARBA00023157"/>
    </source>
</evidence>
<evidence type="ECO:0000313" key="4">
    <source>
        <dbReference type="Proteomes" id="UP000582016"/>
    </source>
</evidence>
<dbReference type="OrthoDB" id="336321at2759"/>
<evidence type="ECO:0000256" key="1">
    <source>
        <dbReference type="ARBA" id="ARBA00007785"/>
    </source>
</evidence>
<comment type="caution">
    <text evidence="3">The sequence shown here is derived from an EMBL/GenBank/DDBJ whole genome shotgun (WGS) entry which is preliminary data.</text>
</comment>
<dbReference type="InterPro" id="IPR027417">
    <property type="entry name" value="P-loop_NTPase"/>
</dbReference>
<evidence type="ECO:0000313" key="3">
    <source>
        <dbReference type="EMBL" id="KAF5568859.1"/>
    </source>
</evidence>
<keyword evidence="2" id="KW-1015">Disulfide bond</keyword>
<comment type="similarity">
    <text evidence="1">Belongs to the PET191 family.</text>
</comment>
<dbReference type="PANTHER" id="PTHR28627">
    <property type="entry name" value="CYTOCHROME C OXIDASE ASSEMBLY FACTOR 5"/>
    <property type="match status" value="1"/>
</dbReference>
<dbReference type="Proteomes" id="UP000582016">
    <property type="component" value="Unassembled WGS sequence"/>
</dbReference>
<protein>
    <submittedName>
        <fullName evidence="3">Uncharacterized protein</fullName>
    </submittedName>
</protein>
<dbReference type="GO" id="GO:0005739">
    <property type="term" value="C:mitochondrion"/>
    <property type="evidence" value="ECO:0007669"/>
    <property type="project" value="TreeGrafter"/>
</dbReference>
<accession>A0A8H5K6Y3</accession>
<dbReference type="InterPro" id="IPR018793">
    <property type="entry name" value="Cyt_c_oxidase_assmbl_Pet191"/>
</dbReference>
<proteinExistence type="inferred from homology"/>
<dbReference type="AlphaFoldDB" id="A0A8H5K6Y3"/>
<gene>
    <name evidence="3" type="ORF">FPHYL_2573</name>
</gene>
<dbReference type="EMBL" id="JAAOAQ010000076">
    <property type="protein sequence ID" value="KAF5568859.1"/>
    <property type="molecule type" value="Genomic_DNA"/>
</dbReference>
<dbReference type="GO" id="GO:0033617">
    <property type="term" value="P:mitochondrial respiratory chain complex IV assembly"/>
    <property type="evidence" value="ECO:0007669"/>
    <property type="project" value="TreeGrafter"/>
</dbReference>
<organism evidence="3 4">
    <name type="scientific">Fusarium phyllophilum</name>
    <dbReference type="NCBI Taxonomy" id="47803"/>
    <lineage>
        <taxon>Eukaryota</taxon>
        <taxon>Fungi</taxon>
        <taxon>Dikarya</taxon>
        <taxon>Ascomycota</taxon>
        <taxon>Pezizomycotina</taxon>
        <taxon>Sordariomycetes</taxon>
        <taxon>Hypocreomycetidae</taxon>
        <taxon>Hypocreales</taxon>
        <taxon>Nectriaceae</taxon>
        <taxon>Fusarium</taxon>
        <taxon>Fusarium fujikuroi species complex</taxon>
    </lineage>
</organism>
<dbReference type="Gene3D" id="3.40.50.300">
    <property type="entry name" value="P-loop containing nucleotide triphosphate hydrolases"/>
    <property type="match status" value="1"/>
</dbReference>